<evidence type="ECO:0000313" key="10">
    <source>
        <dbReference type="Proteomes" id="UP000008068"/>
    </source>
</evidence>
<dbReference type="Gene3D" id="1.10.10.60">
    <property type="entry name" value="Homeodomain-like"/>
    <property type="match status" value="1"/>
</dbReference>
<dbReference type="HOGENOM" id="CLU_676588_0_0_1"/>
<dbReference type="SUPFAM" id="SSF46689">
    <property type="entry name" value="Homeodomain-like"/>
    <property type="match status" value="1"/>
</dbReference>
<dbReference type="OrthoDB" id="5875390at2759"/>
<dbReference type="GO" id="GO:0005634">
    <property type="term" value="C:nucleus"/>
    <property type="evidence" value="ECO:0007669"/>
    <property type="project" value="UniProtKB-SubCell"/>
</dbReference>
<dbReference type="CDD" id="cd00086">
    <property type="entry name" value="homeodomain"/>
    <property type="match status" value="1"/>
</dbReference>
<dbReference type="PROSITE" id="PS50071">
    <property type="entry name" value="HOMEOBOX_2"/>
    <property type="match status" value="1"/>
</dbReference>
<keyword evidence="4 5" id="KW-0539">Nucleus</keyword>
<protein>
    <recommendedName>
        <fullName evidence="8">Homeobox domain-containing protein</fullName>
    </recommendedName>
</protein>
<dbReference type="AlphaFoldDB" id="G0NR50"/>
<feature type="compositionally biased region" description="Low complexity" evidence="7">
    <location>
        <begin position="178"/>
        <end position="192"/>
    </location>
</feature>
<name>G0NR50_CAEBE</name>
<dbReference type="GO" id="GO:0030154">
    <property type="term" value="P:cell differentiation"/>
    <property type="evidence" value="ECO:0007669"/>
    <property type="project" value="TreeGrafter"/>
</dbReference>
<evidence type="ECO:0000259" key="8">
    <source>
        <dbReference type="PROSITE" id="PS50071"/>
    </source>
</evidence>
<feature type="region of interest" description="Disordered" evidence="7">
    <location>
        <begin position="256"/>
        <end position="276"/>
    </location>
</feature>
<dbReference type="PANTHER" id="PTHR24324">
    <property type="entry name" value="HOMEOBOX PROTEIN HHEX"/>
    <property type="match status" value="1"/>
</dbReference>
<dbReference type="EMBL" id="GL379930">
    <property type="protein sequence ID" value="EGT36039.1"/>
    <property type="molecule type" value="Genomic_DNA"/>
</dbReference>
<keyword evidence="2 5" id="KW-0238">DNA-binding</keyword>
<dbReference type="InterPro" id="IPR001356">
    <property type="entry name" value="HD"/>
</dbReference>
<evidence type="ECO:0000256" key="5">
    <source>
        <dbReference type="PROSITE-ProRule" id="PRU00108"/>
    </source>
</evidence>
<dbReference type="GO" id="GO:0000978">
    <property type="term" value="F:RNA polymerase II cis-regulatory region sequence-specific DNA binding"/>
    <property type="evidence" value="ECO:0007669"/>
    <property type="project" value="TreeGrafter"/>
</dbReference>
<reference evidence="10" key="1">
    <citation type="submission" date="2011-07" db="EMBL/GenBank/DDBJ databases">
        <authorList>
            <consortium name="Caenorhabditis brenneri Sequencing and Analysis Consortium"/>
            <person name="Wilson R.K."/>
        </authorList>
    </citation>
    <scope>NUCLEOTIDE SEQUENCE [LARGE SCALE GENOMIC DNA]</scope>
    <source>
        <strain evidence="10">PB2801</strain>
    </source>
</reference>
<dbReference type="InParanoid" id="G0NR50"/>
<evidence type="ECO:0000256" key="6">
    <source>
        <dbReference type="RuleBase" id="RU000682"/>
    </source>
</evidence>
<keyword evidence="10" id="KW-1185">Reference proteome</keyword>
<gene>
    <name evidence="9" type="ORF">CAEBREN_10640</name>
</gene>
<evidence type="ECO:0000256" key="3">
    <source>
        <dbReference type="ARBA" id="ARBA00023155"/>
    </source>
</evidence>
<dbReference type="Pfam" id="PF00046">
    <property type="entry name" value="Homeodomain"/>
    <property type="match status" value="1"/>
</dbReference>
<dbReference type="Proteomes" id="UP000008068">
    <property type="component" value="Unassembled WGS sequence"/>
</dbReference>
<evidence type="ECO:0000256" key="7">
    <source>
        <dbReference type="SAM" id="MobiDB-lite"/>
    </source>
</evidence>
<keyword evidence="3 5" id="KW-0371">Homeobox</keyword>
<dbReference type="PANTHER" id="PTHR24324:SF5">
    <property type="entry name" value="HEMATOPOIETICALLY-EXPRESSED HOMEOBOX PROTEIN HHEX"/>
    <property type="match status" value="1"/>
</dbReference>
<feature type="region of interest" description="Disordered" evidence="7">
    <location>
        <begin position="172"/>
        <end position="192"/>
    </location>
</feature>
<sequence length="427" mass="47351">MSIIPGKMFLLVHLDRHRDRMGEILNRLVSDFGVPASICDDIQKFCPKCADSPESKSDSSTISTTVSIQSFEHNHDDHSKLSDNHQKSLPKVFPQNVPKVFPQSIPKTLPAVQKASVSSVPMKPVLATPPPTARPTQALTKVLPLPPKNMAIPLRVAPATQTAKVVIAPPKATTNGNHHPPQQSSTQHHQQTTQMMVVKRKESPINATPEVKKAKTDPPLKMIHDEILLDDDDDLGDQSDIMGTVLKVLQNGGDMQFNGSGGSSDDGASNSSNVYDVDDDDDMKEAWNPDFLTNFITSQPDIFSATTQESTRLQQSKTTQMSTGKRVVPPMLTVNGKTRRGRIVYTSHELNILEKYYEEDPNACADPKKREVMCKTLSIDYHRLKVWFQNRRRKDKVKSQDGSVISFNGLDVLDSLDYSPESTSLMT</sequence>
<organism evidence="10">
    <name type="scientific">Caenorhabditis brenneri</name>
    <name type="common">Nematode worm</name>
    <dbReference type="NCBI Taxonomy" id="135651"/>
    <lineage>
        <taxon>Eukaryota</taxon>
        <taxon>Metazoa</taxon>
        <taxon>Ecdysozoa</taxon>
        <taxon>Nematoda</taxon>
        <taxon>Chromadorea</taxon>
        <taxon>Rhabditida</taxon>
        <taxon>Rhabditina</taxon>
        <taxon>Rhabditomorpha</taxon>
        <taxon>Rhabditoidea</taxon>
        <taxon>Rhabditidae</taxon>
        <taxon>Peloderinae</taxon>
        <taxon>Caenorhabditis</taxon>
    </lineage>
</organism>
<comment type="subcellular location">
    <subcellularLocation>
        <location evidence="1 5 6">Nucleus</location>
    </subcellularLocation>
</comment>
<evidence type="ECO:0000256" key="2">
    <source>
        <dbReference type="ARBA" id="ARBA00023125"/>
    </source>
</evidence>
<dbReference type="InterPro" id="IPR051000">
    <property type="entry name" value="Homeobox_DNA-bind_prot"/>
</dbReference>
<dbReference type="eggNOG" id="ENOG502TGJJ">
    <property type="taxonomic scope" value="Eukaryota"/>
</dbReference>
<evidence type="ECO:0000313" key="9">
    <source>
        <dbReference type="EMBL" id="EGT36039.1"/>
    </source>
</evidence>
<accession>G0NR50</accession>
<dbReference type="OMA" id="KRETMCK"/>
<dbReference type="GO" id="GO:0006357">
    <property type="term" value="P:regulation of transcription by RNA polymerase II"/>
    <property type="evidence" value="ECO:0007669"/>
    <property type="project" value="TreeGrafter"/>
</dbReference>
<dbReference type="FunCoup" id="G0NR50">
    <property type="interactions" value="2"/>
</dbReference>
<evidence type="ECO:0000256" key="4">
    <source>
        <dbReference type="ARBA" id="ARBA00023242"/>
    </source>
</evidence>
<evidence type="ECO:0000256" key="1">
    <source>
        <dbReference type="ARBA" id="ARBA00004123"/>
    </source>
</evidence>
<proteinExistence type="predicted"/>
<dbReference type="InterPro" id="IPR009057">
    <property type="entry name" value="Homeodomain-like_sf"/>
</dbReference>
<dbReference type="STRING" id="135651.G0NR50"/>
<feature type="DNA-binding region" description="Homeobox" evidence="5">
    <location>
        <begin position="338"/>
        <end position="399"/>
    </location>
</feature>
<dbReference type="SMART" id="SM00389">
    <property type="entry name" value="HOX"/>
    <property type="match status" value="1"/>
</dbReference>
<feature type="domain" description="Homeobox" evidence="8">
    <location>
        <begin position="336"/>
        <end position="398"/>
    </location>
</feature>